<dbReference type="InterPro" id="IPR019826">
    <property type="entry name" value="Carboxylesterase_B_AS"/>
</dbReference>
<dbReference type="EMBL" id="KV878213">
    <property type="protein sequence ID" value="OJJ33680.1"/>
    <property type="molecule type" value="Genomic_DNA"/>
</dbReference>
<dbReference type="RefSeq" id="XP_040687356.1">
    <property type="nucleotide sequence ID" value="XM_040837706.1"/>
</dbReference>
<dbReference type="PANTHER" id="PTHR43918">
    <property type="entry name" value="ACETYLCHOLINESTERASE"/>
    <property type="match status" value="1"/>
</dbReference>
<dbReference type="VEuPathDB" id="FungiDB:ASPWEDRAFT_52115"/>
<gene>
    <name evidence="5" type="ORF">ASPWEDRAFT_52115</name>
</gene>
<proteinExistence type="inferred from homology"/>
<dbReference type="SUPFAM" id="SSF53474">
    <property type="entry name" value="alpha/beta-Hydrolases"/>
    <property type="match status" value="1"/>
</dbReference>
<evidence type="ECO:0000259" key="4">
    <source>
        <dbReference type="Pfam" id="PF00135"/>
    </source>
</evidence>
<evidence type="ECO:0000313" key="5">
    <source>
        <dbReference type="EMBL" id="OJJ33680.1"/>
    </source>
</evidence>
<feature type="domain" description="Carboxylesterase type B" evidence="4">
    <location>
        <begin position="335"/>
        <end position="460"/>
    </location>
</feature>
<dbReference type="PROSITE" id="PS00122">
    <property type="entry name" value="CARBOXYLESTERASE_B_1"/>
    <property type="match status" value="1"/>
</dbReference>
<feature type="domain" description="Carboxylesterase type B" evidence="4">
    <location>
        <begin position="16"/>
        <end position="329"/>
    </location>
</feature>
<dbReference type="Proteomes" id="UP000184383">
    <property type="component" value="Unassembled WGS sequence"/>
</dbReference>
<accession>A0A1L9RFJ3</accession>
<dbReference type="EC" id="3.1.1.-" evidence="3"/>
<dbReference type="InterPro" id="IPR050654">
    <property type="entry name" value="AChE-related_enzymes"/>
</dbReference>
<dbReference type="GeneID" id="63753554"/>
<evidence type="ECO:0000256" key="3">
    <source>
        <dbReference type="RuleBase" id="RU361235"/>
    </source>
</evidence>
<sequence length="481" mass="53173">MYLLLLLITSSLASELTVNTTSGPIHGFYNDTTQTVRSFLGIPYAEPPTASHRFLPAVPKTYSPSPFNASSFGPTCPGLYTFSNESIWSVLPYLPWNTDSMSEDCLSLNVWAPAKRHKSGKRDGKAAVMMYVYGGAFTQGSTAIPFYDGSNIVRDNEDVVVVTFNYRVTVFGYPNAPGVRQNAGLLDQRLAVEWVQQNIANFGGDPSRIMLFGQSAGSASVDIYAHAYPDNPIVHAFGMESGAANIITSNDTTYQNWDRLSKALGCGSGSESLECMQKKPFEDILDEVSGDYEFAPLQDDIIVFADYTKRRAAKVPTLLGGTKRETAAYFNLSSASINETLEFAQTQTTFNCLIQEAALLRYKQNIRTWRYLYHGNWKNLSPTRWLGAYHSSDVPMVFGTYNKTTARVPSSAEQVKSSRYIQGAWVAFAKDPQNGLETYGWPRYNPDEKTLINLALNNTISAAFSSAKNWDSHCDGSSYVA</sequence>
<dbReference type="Gene3D" id="3.40.50.1820">
    <property type="entry name" value="alpha/beta hydrolase"/>
    <property type="match status" value="1"/>
</dbReference>
<evidence type="ECO:0000256" key="1">
    <source>
        <dbReference type="ARBA" id="ARBA00005964"/>
    </source>
</evidence>
<dbReference type="GO" id="GO:0052689">
    <property type="term" value="F:carboxylic ester hydrolase activity"/>
    <property type="evidence" value="ECO:0007669"/>
    <property type="project" value="TreeGrafter"/>
</dbReference>
<dbReference type="InterPro" id="IPR002018">
    <property type="entry name" value="CarbesteraseB"/>
</dbReference>
<evidence type="ECO:0000256" key="2">
    <source>
        <dbReference type="ARBA" id="ARBA00022801"/>
    </source>
</evidence>
<dbReference type="AlphaFoldDB" id="A0A1L9RFJ3"/>
<comment type="similarity">
    <text evidence="1 3">Belongs to the type-B carboxylesterase/lipase family.</text>
</comment>
<evidence type="ECO:0000313" key="6">
    <source>
        <dbReference type="Proteomes" id="UP000184383"/>
    </source>
</evidence>
<reference evidence="6" key="1">
    <citation type="journal article" date="2017" name="Genome Biol.">
        <title>Comparative genomics reveals high biological diversity and specific adaptations in the industrially and medically important fungal genus Aspergillus.</title>
        <authorList>
            <person name="de Vries R.P."/>
            <person name="Riley R."/>
            <person name="Wiebenga A."/>
            <person name="Aguilar-Osorio G."/>
            <person name="Amillis S."/>
            <person name="Uchima C.A."/>
            <person name="Anderluh G."/>
            <person name="Asadollahi M."/>
            <person name="Askin M."/>
            <person name="Barry K."/>
            <person name="Battaglia E."/>
            <person name="Bayram O."/>
            <person name="Benocci T."/>
            <person name="Braus-Stromeyer S.A."/>
            <person name="Caldana C."/>
            <person name="Canovas D."/>
            <person name="Cerqueira G.C."/>
            <person name="Chen F."/>
            <person name="Chen W."/>
            <person name="Choi C."/>
            <person name="Clum A."/>
            <person name="Dos Santos R.A."/>
            <person name="Damasio A.R."/>
            <person name="Diallinas G."/>
            <person name="Emri T."/>
            <person name="Fekete E."/>
            <person name="Flipphi M."/>
            <person name="Freyberg S."/>
            <person name="Gallo A."/>
            <person name="Gournas C."/>
            <person name="Habgood R."/>
            <person name="Hainaut M."/>
            <person name="Harispe M.L."/>
            <person name="Henrissat B."/>
            <person name="Hilden K.S."/>
            <person name="Hope R."/>
            <person name="Hossain A."/>
            <person name="Karabika E."/>
            <person name="Karaffa L."/>
            <person name="Karanyi Z."/>
            <person name="Krasevec N."/>
            <person name="Kuo A."/>
            <person name="Kusch H."/>
            <person name="LaButti K."/>
            <person name="Lagendijk E.L."/>
            <person name="Lapidus A."/>
            <person name="Levasseur A."/>
            <person name="Lindquist E."/>
            <person name="Lipzen A."/>
            <person name="Logrieco A.F."/>
            <person name="MacCabe A."/>
            <person name="Maekelae M.R."/>
            <person name="Malavazi I."/>
            <person name="Melin P."/>
            <person name="Meyer V."/>
            <person name="Mielnichuk N."/>
            <person name="Miskei M."/>
            <person name="Molnar A.P."/>
            <person name="Mule G."/>
            <person name="Ngan C.Y."/>
            <person name="Orejas M."/>
            <person name="Orosz E."/>
            <person name="Ouedraogo J.P."/>
            <person name="Overkamp K.M."/>
            <person name="Park H.-S."/>
            <person name="Perrone G."/>
            <person name="Piumi F."/>
            <person name="Punt P.J."/>
            <person name="Ram A.F."/>
            <person name="Ramon A."/>
            <person name="Rauscher S."/>
            <person name="Record E."/>
            <person name="Riano-Pachon D.M."/>
            <person name="Robert V."/>
            <person name="Roehrig J."/>
            <person name="Ruller R."/>
            <person name="Salamov A."/>
            <person name="Salih N.S."/>
            <person name="Samson R.A."/>
            <person name="Sandor E."/>
            <person name="Sanguinetti M."/>
            <person name="Schuetze T."/>
            <person name="Sepcic K."/>
            <person name="Shelest E."/>
            <person name="Sherlock G."/>
            <person name="Sophianopoulou V."/>
            <person name="Squina F.M."/>
            <person name="Sun H."/>
            <person name="Susca A."/>
            <person name="Todd R.B."/>
            <person name="Tsang A."/>
            <person name="Unkles S.E."/>
            <person name="van de Wiele N."/>
            <person name="van Rossen-Uffink D."/>
            <person name="Oliveira J.V."/>
            <person name="Vesth T.C."/>
            <person name="Visser J."/>
            <person name="Yu J.-H."/>
            <person name="Zhou M."/>
            <person name="Andersen M.R."/>
            <person name="Archer D.B."/>
            <person name="Baker S.E."/>
            <person name="Benoit I."/>
            <person name="Brakhage A.A."/>
            <person name="Braus G.H."/>
            <person name="Fischer R."/>
            <person name="Frisvad J.C."/>
            <person name="Goldman G.H."/>
            <person name="Houbraken J."/>
            <person name="Oakley B."/>
            <person name="Pocsi I."/>
            <person name="Scazzocchio C."/>
            <person name="Seiboth B."/>
            <person name="vanKuyk P.A."/>
            <person name="Wortman J."/>
            <person name="Dyer P.S."/>
            <person name="Grigoriev I.V."/>
        </authorList>
    </citation>
    <scope>NUCLEOTIDE SEQUENCE [LARGE SCALE GENOMIC DNA]</scope>
    <source>
        <strain evidence="6">DTO 134E9</strain>
    </source>
</reference>
<dbReference type="STRING" id="1073089.A0A1L9RFJ3"/>
<organism evidence="5 6">
    <name type="scientific">Aspergillus wentii DTO 134E9</name>
    <dbReference type="NCBI Taxonomy" id="1073089"/>
    <lineage>
        <taxon>Eukaryota</taxon>
        <taxon>Fungi</taxon>
        <taxon>Dikarya</taxon>
        <taxon>Ascomycota</taxon>
        <taxon>Pezizomycotina</taxon>
        <taxon>Eurotiomycetes</taxon>
        <taxon>Eurotiomycetidae</taxon>
        <taxon>Eurotiales</taxon>
        <taxon>Aspergillaceae</taxon>
        <taxon>Aspergillus</taxon>
        <taxon>Aspergillus subgen. Cremei</taxon>
    </lineage>
</organism>
<dbReference type="PANTHER" id="PTHR43918:SF4">
    <property type="entry name" value="CARBOXYLIC ESTER HYDROLASE"/>
    <property type="match status" value="1"/>
</dbReference>
<protein>
    <recommendedName>
        <fullName evidence="3">Carboxylic ester hydrolase</fullName>
        <ecNumber evidence="3">3.1.1.-</ecNumber>
    </recommendedName>
</protein>
<name>A0A1L9RFJ3_ASPWE</name>
<dbReference type="InterPro" id="IPR029058">
    <property type="entry name" value="AB_hydrolase_fold"/>
</dbReference>
<dbReference type="Pfam" id="PF00135">
    <property type="entry name" value="COesterase"/>
    <property type="match status" value="2"/>
</dbReference>
<keyword evidence="2 3" id="KW-0378">Hydrolase</keyword>
<dbReference type="OrthoDB" id="408631at2759"/>
<keyword evidence="6" id="KW-1185">Reference proteome</keyword>